<organism evidence="1 2">
    <name type="scientific">Streptomyces hainanensis</name>
    <dbReference type="NCBI Taxonomy" id="402648"/>
    <lineage>
        <taxon>Bacteria</taxon>
        <taxon>Bacillati</taxon>
        <taxon>Actinomycetota</taxon>
        <taxon>Actinomycetes</taxon>
        <taxon>Kitasatosporales</taxon>
        <taxon>Streptomycetaceae</taxon>
        <taxon>Streptomyces</taxon>
    </lineage>
</organism>
<proteinExistence type="predicted"/>
<name>A0A4R4SX01_9ACTN</name>
<dbReference type="AlphaFoldDB" id="A0A4R4SX01"/>
<dbReference type="Gene3D" id="1.10.287.1060">
    <property type="entry name" value="ESAT-6-like"/>
    <property type="match status" value="1"/>
</dbReference>
<comment type="caution">
    <text evidence="1">The sequence shown here is derived from an EMBL/GenBank/DDBJ whole genome shotgun (WGS) entry which is preliminary data.</text>
</comment>
<gene>
    <name evidence="1" type="ORF">E1283_26855</name>
</gene>
<dbReference type="Proteomes" id="UP000295345">
    <property type="component" value="Unassembled WGS sequence"/>
</dbReference>
<dbReference type="RefSeq" id="WP_132820746.1">
    <property type="nucleotide sequence ID" value="NZ_SMKI01000361.1"/>
</dbReference>
<dbReference type="OrthoDB" id="4350663at2"/>
<evidence type="ECO:0000313" key="2">
    <source>
        <dbReference type="Proteomes" id="UP000295345"/>
    </source>
</evidence>
<accession>A0A4R4SX01</accession>
<reference evidence="1 2" key="1">
    <citation type="submission" date="2019-03" db="EMBL/GenBank/DDBJ databases">
        <title>Draft genome sequences of novel Actinobacteria.</title>
        <authorList>
            <person name="Sahin N."/>
            <person name="Ay H."/>
            <person name="Saygin H."/>
        </authorList>
    </citation>
    <scope>NUCLEOTIDE SEQUENCE [LARGE SCALE GENOMIC DNA]</scope>
    <source>
        <strain evidence="1 2">DSM 41900</strain>
    </source>
</reference>
<sequence length="103" mass="11095">MPNISITYQDVDSAATAMRTSNETVIQPAADAAKAAVDDALANHLIMPNTGGVLTQKYTEFHTQLTELITNISSFADQFVAIKDGMIDLDEQMANNLNNPPAQ</sequence>
<evidence type="ECO:0000313" key="1">
    <source>
        <dbReference type="EMBL" id="TDC68808.1"/>
    </source>
</evidence>
<protein>
    <recommendedName>
        <fullName evidence="3">WXG100 family type VII secretion target</fullName>
    </recommendedName>
</protein>
<keyword evidence="2" id="KW-1185">Reference proteome</keyword>
<dbReference type="EMBL" id="SMKI01000361">
    <property type="protein sequence ID" value="TDC68808.1"/>
    <property type="molecule type" value="Genomic_DNA"/>
</dbReference>
<evidence type="ECO:0008006" key="3">
    <source>
        <dbReference type="Google" id="ProtNLM"/>
    </source>
</evidence>